<proteinExistence type="predicted"/>
<feature type="compositionally biased region" description="Low complexity" evidence="1">
    <location>
        <begin position="368"/>
        <end position="380"/>
    </location>
</feature>
<dbReference type="EMBL" id="LWBP01000089">
    <property type="protein sequence ID" value="OQP64531.1"/>
    <property type="molecule type" value="Genomic_DNA"/>
</dbReference>
<reference evidence="4" key="1">
    <citation type="submission" date="2016-04" db="EMBL/GenBank/DDBJ databases">
        <authorList>
            <person name="Chen L."/>
            <person name="Zhuang W."/>
            <person name="Wang G."/>
        </authorList>
    </citation>
    <scope>NUCLEOTIDE SEQUENCE [LARGE SCALE GENOMIC DNA]</scope>
    <source>
        <strain evidence="4">208</strain>
    </source>
</reference>
<evidence type="ECO:0000313" key="4">
    <source>
        <dbReference type="Proteomes" id="UP000192276"/>
    </source>
</evidence>
<dbReference type="OrthoDB" id="679074at2"/>
<feature type="region of interest" description="Disordered" evidence="1">
    <location>
        <begin position="200"/>
        <end position="228"/>
    </location>
</feature>
<feature type="region of interest" description="Disordered" evidence="1">
    <location>
        <begin position="113"/>
        <end position="145"/>
    </location>
</feature>
<feature type="compositionally biased region" description="Basic and acidic residues" evidence="1">
    <location>
        <begin position="308"/>
        <end position="317"/>
    </location>
</feature>
<protein>
    <recommendedName>
        <fullName evidence="5">GYF domain-containing protein</fullName>
    </recommendedName>
</protein>
<evidence type="ECO:0000256" key="1">
    <source>
        <dbReference type="SAM" id="MobiDB-lite"/>
    </source>
</evidence>
<name>A0A1V9G1N8_9BACT</name>
<feature type="compositionally biased region" description="Basic and acidic residues" evidence="1">
    <location>
        <begin position="215"/>
        <end position="228"/>
    </location>
</feature>
<keyword evidence="4" id="KW-1185">Reference proteome</keyword>
<feature type="compositionally biased region" description="Polar residues" evidence="1">
    <location>
        <begin position="319"/>
        <end position="330"/>
    </location>
</feature>
<keyword evidence="2" id="KW-0812">Transmembrane</keyword>
<feature type="region of interest" description="Disordered" evidence="1">
    <location>
        <begin position="292"/>
        <end position="380"/>
    </location>
</feature>
<sequence length="508" mass="55609">MNQYLLLRDNKQTGPYTAQQLAEKGLKPYDLVWLEGKSAAWRYPGELEELKAFAPVVEEQPYDRFYKKPGEQPTHQSATVQQTQQANTVQESRPVNKQVEQTAKHIYVTMPGGSGAATAATAKKEETAKPVAQQNDKNASTAKNTEKKAAAASYIISEEDDELNSSMLKGYQSRKKEDDVINNEFMSDYESRKAAYSKHRSTGSAIPETIAEKPAASKKESRATPARKQEQIDFRALVAGSGKYLQDNKNLTRVLVAVVLILGGVVIGLVINKGSRQPDTQALESLVKEIREQQSGKAGSGAPAVETAQKEKARVEEGNGSSEYDNNNSIADPAPQPSEASVNNDQTQQAQRSVIKKDNNVVPPPPNNNRSISVSVSNPSQQVEATTAVLETREKPINHEVIEKARKNIYEQVRAEASAFKVGVFGGVSDLDITLVNSSLYTLDQVAVEVKYFGMEKKLVKTQTIIFNNVPPGKRRTLEVPKTNRGITIDYTVTSINSKALGLAQAGF</sequence>
<keyword evidence="2" id="KW-1133">Transmembrane helix</keyword>
<evidence type="ECO:0000313" key="3">
    <source>
        <dbReference type="EMBL" id="OQP64531.1"/>
    </source>
</evidence>
<comment type="caution">
    <text evidence="3">The sequence shown here is derived from an EMBL/GenBank/DDBJ whole genome shotgun (WGS) entry which is preliminary data.</text>
</comment>
<keyword evidence="2" id="KW-0472">Membrane</keyword>
<evidence type="ECO:0000256" key="2">
    <source>
        <dbReference type="SAM" id="Phobius"/>
    </source>
</evidence>
<gene>
    <name evidence="3" type="ORF">A4R26_15885</name>
</gene>
<organism evidence="3 4">
    <name type="scientific">Niastella populi</name>
    <dbReference type="NCBI Taxonomy" id="550983"/>
    <lineage>
        <taxon>Bacteria</taxon>
        <taxon>Pseudomonadati</taxon>
        <taxon>Bacteroidota</taxon>
        <taxon>Chitinophagia</taxon>
        <taxon>Chitinophagales</taxon>
        <taxon>Chitinophagaceae</taxon>
        <taxon>Niastella</taxon>
    </lineage>
</organism>
<dbReference type="AlphaFoldDB" id="A0A1V9G1N8"/>
<feature type="transmembrane region" description="Helical" evidence="2">
    <location>
        <begin position="251"/>
        <end position="271"/>
    </location>
</feature>
<accession>A0A1V9G1N8</accession>
<feature type="compositionally biased region" description="Polar residues" evidence="1">
    <location>
        <begin position="338"/>
        <end position="352"/>
    </location>
</feature>
<evidence type="ECO:0008006" key="5">
    <source>
        <dbReference type="Google" id="ProtNLM"/>
    </source>
</evidence>
<dbReference type="RefSeq" id="WP_081163520.1">
    <property type="nucleotide sequence ID" value="NZ_LWBP01000089.1"/>
</dbReference>
<dbReference type="Proteomes" id="UP000192276">
    <property type="component" value="Unassembled WGS sequence"/>
</dbReference>